<feature type="repeat" description="WD" evidence="3">
    <location>
        <begin position="521"/>
        <end position="562"/>
    </location>
</feature>
<dbReference type="HOGENOM" id="CLU_277202_0_0_1"/>
<dbReference type="SMART" id="SM00320">
    <property type="entry name" value="WD40"/>
    <property type="match status" value="12"/>
</dbReference>
<accession>A0A0C3G1Y4</accession>
<feature type="repeat" description="WD" evidence="3">
    <location>
        <begin position="225"/>
        <end position="266"/>
    </location>
</feature>
<dbReference type="EMBL" id="KN832973">
    <property type="protein sequence ID" value="KIM90355.1"/>
    <property type="molecule type" value="Genomic_DNA"/>
</dbReference>
<dbReference type="GO" id="GO:1990234">
    <property type="term" value="C:transferase complex"/>
    <property type="evidence" value="ECO:0007669"/>
    <property type="project" value="UniProtKB-ARBA"/>
</dbReference>
<feature type="repeat" description="WD" evidence="3">
    <location>
        <begin position="182"/>
        <end position="223"/>
    </location>
</feature>
<organism evidence="5 6">
    <name type="scientific">Piloderma croceum (strain F 1598)</name>
    <dbReference type="NCBI Taxonomy" id="765440"/>
    <lineage>
        <taxon>Eukaryota</taxon>
        <taxon>Fungi</taxon>
        <taxon>Dikarya</taxon>
        <taxon>Basidiomycota</taxon>
        <taxon>Agaricomycotina</taxon>
        <taxon>Agaricomycetes</taxon>
        <taxon>Agaricomycetidae</taxon>
        <taxon>Atheliales</taxon>
        <taxon>Atheliaceae</taxon>
        <taxon>Piloderma</taxon>
    </lineage>
</organism>
<dbReference type="SUPFAM" id="SSF50998">
    <property type="entry name" value="Quinoprotein alcohol dehydrogenase-like"/>
    <property type="match status" value="1"/>
</dbReference>
<protein>
    <recommendedName>
        <fullName evidence="4">EML-like second beta-propeller domain-containing protein</fullName>
    </recommendedName>
</protein>
<dbReference type="PROSITE" id="PS50294">
    <property type="entry name" value="WD_REPEATS_REGION"/>
    <property type="match status" value="9"/>
</dbReference>
<reference evidence="5 6" key="1">
    <citation type="submission" date="2014-04" db="EMBL/GenBank/DDBJ databases">
        <authorList>
            <consortium name="DOE Joint Genome Institute"/>
            <person name="Kuo A."/>
            <person name="Tarkka M."/>
            <person name="Buscot F."/>
            <person name="Kohler A."/>
            <person name="Nagy L.G."/>
            <person name="Floudas D."/>
            <person name="Copeland A."/>
            <person name="Barry K.W."/>
            <person name="Cichocki N."/>
            <person name="Veneault-Fourrey C."/>
            <person name="LaButti K."/>
            <person name="Lindquist E.A."/>
            <person name="Lipzen A."/>
            <person name="Lundell T."/>
            <person name="Morin E."/>
            <person name="Murat C."/>
            <person name="Sun H."/>
            <person name="Tunlid A."/>
            <person name="Henrissat B."/>
            <person name="Grigoriev I.V."/>
            <person name="Hibbett D.S."/>
            <person name="Martin F."/>
            <person name="Nordberg H.P."/>
            <person name="Cantor M.N."/>
            <person name="Hua S.X."/>
        </authorList>
    </citation>
    <scope>NUCLEOTIDE SEQUENCE [LARGE SCALE GENOMIC DNA]</scope>
    <source>
        <strain evidence="5 6">F 1598</strain>
    </source>
</reference>
<dbReference type="InterPro" id="IPR036322">
    <property type="entry name" value="WD40_repeat_dom_sf"/>
</dbReference>
<dbReference type="InterPro" id="IPR019775">
    <property type="entry name" value="WD40_repeat_CS"/>
</dbReference>
<evidence type="ECO:0000259" key="4">
    <source>
        <dbReference type="Pfam" id="PF23414"/>
    </source>
</evidence>
<dbReference type="PROSITE" id="PS50082">
    <property type="entry name" value="WD_REPEATS_2"/>
    <property type="match status" value="10"/>
</dbReference>
<dbReference type="InterPro" id="IPR020472">
    <property type="entry name" value="WD40_PAC1"/>
</dbReference>
<dbReference type="Proteomes" id="UP000054166">
    <property type="component" value="Unassembled WGS sequence"/>
</dbReference>
<keyword evidence="6" id="KW-1185">Reference proteome</keyword>
<dbReference type="Gene3D" id="2.130.10.10">
    <property type="entry name" value="YVTN repeat-like/Quinoprotein amine dehydrogenase"/>
    <property type="match status" value="4"/>
</dbReference>
<dbReference type="CDD" id="cd00200">
    <property type="entry name" value="WD40"/>
    <property type="match status" value="2"/>
</dbReference>
<dbReference type="STRING" id="765440.A0A0C3G1Y4"/>
<dbReference type="Pfam" id="PF23414">
    <property type="entry name" value="Beta-prop_EML_2"/>
    <property type="match status" value="1"/>
</dbReference>
<evidence type="ECO:0000256" key="3">
    <source>
        <dbReference type="PROSITE-ProRule" id="PRU00221"/>
    </source>
</evidence>
<proteinExistence type="predicted"/>
<dbReference type="SUPFAM" id="SSF50978">
    <property type="entry name" value="WD40 repeat-like"/>
    <property type="match status" value="1"/>
</dbReference>
<feature type="repeat" description="WD" evidence="3">
    <location>
        <begin position="437"/>
        <end position="478"/>
    </location>
</feature>
<dbReference type="Pfam" id="PF00400">
    <property type="entry name" value="WD40"/>
    <property type="match status" value="7"/>
</dbReference>
<feature type="repeat" description="WD" evidence="3">
    <location>
        <begin position="98"/>
        <end position="139"/>
    </location>
</feature>
<dbReference type="PANTHER" id="PTHR22847:SF637">
    <property type="entry name" value="WD REPEAT DOMAIN 5B"/>
    <property type="match status" value="1"/>
</dbReference>
<dbReference type="PROSITE" id="PS00678">
    <property type="entry name" value="WD_REPEATS_1"/>
    <property type="match status" value="5"/>
</dbReference>
<dbReference type="InParanoid" id="A0A0C3G1Y4"/>
<dbReference type="InterPro" id="IPR011047">
    <property type="entry name" value="Quinoprotein_ADH-like_sf"/>
</dbReference>
<evidence type="ECO:0000313" key="6">
    <source>
        <dbReference type="Proteomes" id="UP000054166"/>
    </source>
</evidence>
<evidence type="ECO:0000256" key="1">
    <source>
        <dbReference type="ARBA" id="ARBA00022574"/>
    </source>
</evidence>
<feature type="repeat" description="WD" evidence="3">
    <location>
        <begin position="479"/>
        <end position="520"/>
    </location>
</feature>
<keyword evidence="1 3" id="KW-0853">WD repeat</keyword>
<evidence type="ECO:0000256" key="2">
    <source>
        <dbReference type="ARBA" id="ARBA00022737"/>
    </source>
</evidence>
<sequence>MSILRRFRDSISHLDHLLSWILTHSPDKVELVELVRDGTRFARAFASSIETHPLLVYMSALPFTPTNTILYRTFHDPEWYPTVRGGFQYTWSSLQMVLTGHEGSVRSVAISCDGKRIISGSWDQTIRVWDATTGGEVRVIQQTDSVRSVAFSPDGRQIAAGYYHDGTVQVWDVLLGICVSVMRGHDTTVRSLEFSLDGRRIVSGSNDKSVRLWDTMTGTEVLPAIRGHLNEVTSVVFSPDGQTIVSGSVDQTIRVWDATTGAPVLVIHEHSGKNVMESVAFSSEKSIIVSSSGCDIEVWESMSGALLLTLKGHNLHVISVIFSPDGRRIISSSYDCTIRVWDVTTGSQLSELRGHESGIYSICCSPDGRQIISGSYDNTVRIWDIQSNEVLPAERGHNSSVHSIAFTSNGRHIVSAALMDTTVRIWDANIGSEVAPLKGHKGGVTSLACSPDGRRIASGSYDLTVRIWDANTHSEVSSLQVHGSSMRSVAFSPDGDRIAIGSSSGAVQVWDTNTGSALSTLRGHNDGVLSVAFSPDGHRIATGSFDETVIIWDAIAGTALFQLFDGHSHFVDSVTFSSDGSYIISKAANHIIAYDITEPVMLVLFKNDAGSDDHVHETGVQRRTSATCDNHRKLSILDYSVRDHYNNRLAWKDSQAEAIMHCFSYTLAPELWLLIVASLSRSDLAHLSITSSRLLHIVRPILYRAVSLTTGIHDTDPSHTLALLARNKKLAKCVVELSLDRQIPLDVAPRTIHSLINPDTLANLCSLKHVVIRGRIFLTALEQHDFGRVLAGVPLEELTYFAYQSSEKWPSNELGGIRDLKKIVWKTENGDLIGPLWDILSCSRTTIHTLSLPFAEIDESPCIRLWNMHFPHLRSLTLGVWDIEGEVELAEAPDFIDFVLAHDTIEELDMEYGEYDRYALQFDESALTRLGLDSLPHLRSFRGNARSFMIMAQARMKSLTTTLRRLVVGPGGTDDPTYDVRWMFDAILSPVTNSTGRGPVLGGLSALKELDLDLSQWEERERTEIVESIRRCAECCGPSLEVWRGTLPSAVKMDAEELGELFGLFEMLKVIHLRAKIIPEGKYENDEGEGAAYVRVLASRCRALEEVYLEHVFPDPPIVVWEVSRVQISAPGEGLTYSIRRRVAE</sequence>
<dbReference type="AlphaFoldDB" id="A0A0C3G1Y4"/>
<dbReference type="OrthoDB" id="3067038at2759"/>
<feature type="repeat" description="WD" evidence="3">
    <location>
        <begin position="310"/>
        <end position="351"/>
    </location>
</feature>
<feature type="repeat" description="WD" evidence="3">
    <location>
        <begin position="139"/>
        <end position="173"/>
    </location>
</feature>
<evidence type="ECO:0000313" key="5">
    <source>
        <dbReference type="EMBL" id="KIM90355.1"/>
    </source>
</evidence>
<dbReference type="PRINTS" id="PR00320">
    <property type="entry name" value="GPROTEINBRPT"/>
</dbReference>
<dbReference type="PANTHER" id="PTHR22847">
    <property type="entry name" value="WD40 REPEAT PROTEIN"/>
    <property type="match status" value="1"/>
</dbReference>
<reference evidence="6" key="2">
    <citation type="submission" date="2015-01" db="EMBL/GenBank/DDBJ databases">
        <title>Evolutionary Origins and Diversification of the Mycorrhizal Mutualists.</title>
        <authorList>
            <consortium name="DOE Joint Genome Institute"/>
            <consortium name="Mycorrhizal Genomics Consortium"/>
            <person name="Kohler A."/>
            <person name="Kuo A."/>
            <person name="Nagy L.G."/>
            <person name="Floudas D."/>
            <person name="Copeland A."/>
            <person name="Barry K.W."/>
            <person name="Cichocki N."/>
            <person name="Veneault-Fourrey C."/>
            <person name="LaButti K."/>
            <person name="Lindquist E.A."/>
            <person name="Lipzen A."/>
            <person name="Lundell T."/>
            <person name="Morin E."/>
            <person name="Murat C."/>
            <person name="Riley R."/>
            <person name="Ohm R."/>
            <person name="Sun H."/>
            <person name="Tunlid A."/>
            <person name="Henrissat B."/>
            <person name="Grigoriev I.V."/>
            <person name="Hibbett D.S."/>
            <person name="Martin F."/>
        </authorList>
    </citation>
    <scope>NUCLEOTIDE SEQUENCE [LARGE SCALE GENOMIC DNA]</scope>
    <source>
        <strain evidence="6">F 1598</strain>
    </source>
</reference>
<keyword evidence="2" id="KW-0677">Repeat</keyword>
<gene>
    <name evidence="5" type="ORF">PILCRDRAFT_812093</name>
</gene>
<dbReference type="InterPro" id="IPR015943">
    <property type="entry name" value="WD40/YVTN_repeat-like_dom_sf"/>
</dbReference>
<name>A0A0C3G1Y4_PILCF</name>
<feature type="repeat" description="WD" evidence="3">
    <location>
        <begin position="352"/>
        <end position="393"/>
    </location>
</feature>
<dbReference type="InterPro" id="IPR055442">
    <property type="entry name" value="Beta-prop_EML-like_2nd"/>
</dbReference>
<dbReference type="InterPro" id="IPR001680">
    <property type="entry name" value="WD40_rpt"/>
</dbReference>
<feature type="domain" description="EML-like second beta-propeller" evidence="4">
    <location>
        <begin position="445"/>
        <end position="595"/>
    </location>
</feature>
<feature type="repeat" description="WD" evidence="3">
    <location>
        <begin position="394"/>
        <end position="436"/>
    </location>
</feature>